<gene>
    <name evidence="2" type="ORF">B4U79_09602</name>
</gene>
<dbReference type="Gene3D" id="1.10.510.10">
    <property type="entry name" value="Transferase(Phosphotransferase) domain 1"/>
    <property type="match status" value="1"/>
</dbReference>
<feature type="domain" description="Protein kinase" evidence="1">
    <location>
        <begin position="1"/>
        <end position="144"/>
    </location>
</feature>
<dbReference type="InterPro" id="IPR053215">
    <property type="entry name" value="TKL_Ser/Thr_kinase"/>
</dbReference>
<dbReference type="InterPro" id="IPR011009">
    <property type="entry name" value="Kinase-like_dom_sf"/>
</dbReference>
<accession>A0A3S3QVJ7</accession>
<dbReference type="InterPro" id="IPR000719">
    <property type="entry name" value="Prot_kinase_dom"/>
</dbReference>
<reference evidence="2 3" key="1">
    <citation type="journal article" date="2018" name="Gigascience">
        <title>Genomes of trombidid mites reveal novel predicted allergens and laterally-transferred genes associated with secondary metabolism.</title>
        <authorList>
            <person name="Dong X."/>
            <person name="Chaisiri K."/>
            <person name="Xia D."/>
            <person name="Armstrong S.D."/>
            <person name="Fang Y."/>
            <person name="Donnelly M.J."/>
            <person name="Kadowaki T."/>
            <person name="McGarry J.W."/>
            <person name="Darby A.C."/>
            <person name="Makepeace B.L."/>
        </authorList>
    </citation>
    <scope>NUCLEOTIDE SEQUENCE [LARGE SCALE GENOMIC DNA]</scope>
    <source>
        <strain evidence="2">UoL-WK</strain>
    </source>
</reference>
<dbReference type="SMART" id="SM00220">
    <property type="entry name" value="S_TKc"/>
    <property type="match status" value="1"/>
</dbReference>
<evidence type="ECO:0000259" key="1">
    <source>
        <dbReference type="PROSITE" id="PS50011"/>
    </source>
</evidence>
<dbReference type="GO" id="GO:0004672">
    <property type="term" value="F:protein kinase activity"/>
    <property type="evidence" value="ECO:0007669"/>
    <property type="project" value="InterPro"/>
</dbReference>
<dbReference type="InterPro" id="IPR008271">
    <property type="entry name" value="Ser/Thr_kinase_AS"/>
</dbReference>
<dbReference type="AlphaFoldDB" id="A0A3S3QVJ7"/>
<keyword evidence="2" id="KW-0418">Kinase</keyword>
<dbReference type="EMBL" id="NCKU01000649">
    <property type="protein sequence ID" value="RWS14674.1"/>
    <property type="molecule type" value="Genomic_DNA"/>
</dbReference>
<dbReference type="Proteomes" id="UP000285301">
    <property type="component" value="Unassembled WGS sequence"/>
</dbReference>
<proteinExistence type="predicted"/>
<dbReference type="GO" id="GO:0005524">
    <property type="term" value="F:ATP binding"/>
    <property type="evidence" value="ECO:0007669"/>
    <property type="project" value="InterPro"/>
</dbReference>
<dbReference type="Pfam" id="PF00069">
    <property type="entry name" value="Pkinase"/>
    <property type="match status" value="1"/>
</dbReference>
<dbReference type="PANTHER" id="PTHR45756:SF1">
    <property type="entry name" value="PROTEIN KINASE DOMAIN CONTAINING PROTEIN"/>
    <property type="match status" value="1"/>
</dbReference>
<dbReference type="PROSITE" id="PS00108">
    <property type="entry name" value="PROTEIN_KINASE_ST"/>
    <property type="match status" value="1"/>
</dbReference>
<dbReference type="SUPFAM" id="SSF56112">
    <property type="entry name" value="Protein kinase-like (PK-like)"/>
    <property type="match status" value="1"/>
</dbReference>
<sequence>MEYAGSQSLQHLLDDSSQTMNASLITNICSQISSAIKFCHNNSVVHLDLKPSNIIISPNFICKLVDFGCSQKLSDDNNHIVTVCDLGFGTPAYTAPEIFEGLFPTEKCDIYSFGIMMWQLVTRQSPYANMAIDTIIYRVRLSFI</sequence>
<organism evidence="2 3">
    <name type="scientific">Dinothrombium tinctorium</name>
    <dbReference type="NCBI Taxonomy" id="1965070"/>
    <lineage>
        <taxon>Eukaryota</taxon>
        <taxon>Metazoa</taxon>
        <taxon>Ecdysozoa</taxon>
        <taxon>Arthropoda</taxon>
        <taxon>Chelicerata</taxon>
        <taxon>Arachnida</taxon>
        <taxon>Acari</taxon>
        <taxon>Acariformes</taxon>
        <taxon>Trombidiformes</taxon>
        <taxon>Prostigmata</taxon>
        <taxon>Anystina</taxon>
        <taxon>Parasitengona</taxon>
        <taxon>Trombidioidea</taxon>
        <taxon>Trombidiidae</taxon>
        <taxon>Dinothrombium</taxon>
    </lineage>
</organism>
<keyword evidence="2" id="KW-0808">Transferase</keyword>
<protein>
    <submittedName>
        <fullName evidence="2">Putative serine/threonine-protein kinase-like protein</fullName>
    </submittedName>
</protein>
<dbReference type="PROSITE" id="PS50011">
    <property type="entry name" value="PROTEIN_KINASE_DOM"/>
    <property type="match status" value="1"/>
</dbReference>
<evidence type="ECO:0000313" key="2">
    <source>
        <dbReference type="EMBL" id="RWS14674.1"/>
    </source>
</evidence>
<keyword evidence="3" id="KW-1185">Reference proteome</keyword>
<comment type="caution">
    <text evidence="2">The sequence shown here is derived from an EMBL/GenBank/DDBJ whole genome shotgun (WGS) entry which is preliminary data.</text>
</comment>
<dbReference type="STRING" id="1965070.A0A3S3QVJ7"/>
<dbReference type="OrthoDB" id="6489419at2759"/>
<name>A0A3S3QVJ7_9ACAR</name>
<dbReference type="PANTHER" id="PTHR45756">
    <property type="entry name" value="PALMITOYLTRANSFERASE"/>
    <property type="match status" value="1"/>
</dbReference>
<evidence type="ECO:0000313" key="3">
    <source>
        <dbReference type="Proteomes" id="UP000285301"/>
    </source>
</evidence>